<dbReference type="eggNOG" id="COG2856">
    <property type="taxonomic scope" value="Bacteria"/>
</dbReference>
<keyword evidence="3" id="KW-1185">Reference proteome</keyword>
<evidence type="ECO:0000313" key="2">
    <source>
        <dbReference type="EMBL" id="AGK97110.1"/>
    </source>
</evidence>
<organism evidence="2 3">
    <name type="scientific">Clostridium pasteurianum BC1</name>
    <dbReference type="NCBI Taxonomy" id="86416"/>
    <lineage>
        <taxon>Bacteria</taxon>
        <taxon>Bacillati</taxon>
        <taxon>Bacillota</taxon>
        <taxon>Clostridia</taxon>
        <taxon>Eubacteriales</taxon>
        <taxon>Clostridiaceae</taxon>
        <taxon>Clostridium</taxon>
    </lineage>
</organism>
<dbReference type="Proteomes" id="UP000013523">
    <property type="component" value="Chromosome"/>
</dbReference>
<evidence type="ECO:0000259" key="1">
    <source>
        <dbReference type="Pfam" id="PF06114"/>
    </source>
</evidence>
<dbReference type="STRING" id="86416.Clopa_2235"/>
<dbReference type="HOGENOM" id="CLU_1052535_0_0_9"/>
<dbReference type="OrthoDB" id="2030399at2"/>
<dbReference type="KEGG" id="cpas:Clopa_2235"/>
<reference evidence="2 3" key="1">
    <citation type="submission" date="2012-01" db="EMBL/GenBank/DDBJ databases">
        <title>Complete sequence of chromosome of Clostridium pasteurianum BC1.</title>
        <authorList>
            <consortium name="US DOE Joint Genome Institute"/>
            <person name="Lucas S."/>
            <person name="Han J."/>
            <person name="Lapidus A."/>
            <person name="Cheng J.-F."/>
            <person name="Goodwin L."/>
            <person name="Pitluck S."/>
            <person name="Peters L."/>
            <person name="Mikhailova N."/>
            <person name="Teshima H."/>
            <person name="Detter J.C."/>
            <person name="Han C."/>
            <person name="Tapia R."/>
            <person name="Land M."/>
            <person name="Hauser L."/>
            <person name="Kyrpides N."/>
            <person name="Ivanova N."/>
            <person name="Pagani I."/>
            <person name="Dunn J."/>
            <person name="Taghavi S."/>
            <person name="Francis A."/>
            <person name="van der Lelie D."/>
            <person name="Woyke T."/>
        </authorList>
    </citation>
    <scope>NUCLEOTIDE SEQUENCE [LARGE SCALE GENOMIC DNA]</scope>
    <source>
        <strain evidence="2 3">BC1</strain>
    </source>
</reference>
<dbReference type="RefSeq" id="WP_015615416.1">
    <property type="nucleotide sequence ID" value="NC_021182.1"/>
</dbReference>
<name>R4KBW0_CLOPA</name>
<feature type="domain" description="IrrE N-terminal-like" evidence="1">
    <location>
        <begin position="81"/>
        <end position="170"/>
    </location>
</feature>
<accession>R4KBW0</accession>
<dbReference type="InterPro" id="IPR010359">
    <property type="entry name" value="IrrE_HExxH"/>
</dbReference>
<dbReference type="Gene3D" id="1.10.10.2910">
    <property type="match status" value="1"/>
</dbReference>
<gene>
    <name evidence="2" type="ORF">Clopa_2235</name>
</gene>
<sequence length="266" mass="31470">MSKYITSFNLDEVIDENKKIKSEIDNLKSHFFINYNKIGILGADKLVFETLKRNHTFLQIPIPDEYYGGAIIVRGNLKISLINSARPRVYQYFVAWHEIYHLLYDTNLTKGEHVIQAEEMELNERKADYFAAKMLLGDVYKYYYSLEDDEFINKIARCIDVFKAPYKAVLIELYEEAVTIYNDLKLKKLIKDNFDKKTSNLIEVFEKLELDTDLLKPSNIISFGNLDRKIELLSKEENDVEYHNDNIKFLKQLRDMIKKELTYEED</sequence>
<dbReference type="Pfam" id="PF06114">
    <property type="entry name" value="Peptidase_M78"/>
    <property type="match status" value="1"/>
</dbReference>
<protein>
    <recommendedName>
        <fullName evidence="1">IrrE N-terminal-like domain-containing protein</fullName>
    </recommendedName>
</protein>
<evidence type="ECO:0000313" key="3">
    <source>
        <dbReference type="Proteomes" id="UP000013523"/>
    </source>
</evidence>
<dbReference type="EMBL" id="CP003261">
    <property type="protein sequence ID" value="AGK97110.1"/>
    <property type="molecule type" value="Genomic_DNA"/>
</dbReference>
<dbReference type="PATRIC" id="fig|86416.3.peg.2212"/>
<dbReference type="AlphaFoldDB" id="R4KBW0"/>
<proteinExistence type="predicted"/>